<evidence type="ECO:0000313" key="3">
    <source>
        <dbReference type="Proteomes" id="UP000016931"/>
    </source>
</evidence>
<dbReference type="GeneID" id="27904888"/>
<dbReference type="Pfam" id="PF01636">
    <property type="entry name" value="APH"/>
    <property type="match status" value="1"/>
</dbReference>
<dbReference type="InterPro" id="IPR011009">
    <property type="entry name" value="Kinase-like_dom_sf"/>
</dbReference>
<reference evidence="2 3" key="1">
    <citation type="journal article" date="2012" name="PLoS Pathog.">
        <title>Diverse lifestyles and strategies of plant pathogenesis encoded in the genomes of eighteen Dothideomycetes fungi.</title>
        <authorList>
            <person name="Ohm R.A."/>
            <person name="Feau N."/>
            <person name="Henrissat B."/>
            <person name="Schoch C.L."/>
            <person name="Horwitz B.A."/>
            <person name="Barry K.W."/>
            <person name="Condon B.J."/>
            <person name="Copeland A.C."/>
            <person name="Dhillon B."/>
            <person name="Glaser F."/>
            <person name="Hesse C.N."/>
            <person name="Kosti I."/>
            <person name="LaButti K."/>
            <person name="Lindquist E.A."/>
            <person name="Lucas S."/>
            <person name="Salamov A.A."/>
            <person name="Bradshaw R.E."/>
            <person name="Ciuffetti L."/>
            <person name="Hamelin R.C."/>
            <person name="Kema G.H.J."/>
            <person name="Lawrence C."/>
            <person name="Scott J.A."/>
            <person name="Spatafora J.W."/>
            <person name="Turgeon B.G."/>
            <person name="de Wit P.J.G.M."/>
            <person name="Zhong S."/>
            <person name="Goodwin S.B."/>
            <person name="Grigoriev I.V."/>
        </authorList>
    </citation>
    <scope>NUCLEOTIDE SEQUENCE [LARGE SCALE GENOMIC DNA]</scope>
    <source>
        <strain evidence="2 3">SO2202</strain>
    </source>
</reference>
<dbReference type="EMBL" id="KB456267">
    <property type="protein sequence ID" value="EMF10593.1"/>
    <property type="molecule type" value="Genomic_DNA"/>
</dbReference>
<dbReference type="STRING" id="692275.N1QHG1"/>
<sequence length="432" mass="48303">MVSPTKENINDANAANRLEFVKQTVAETFGFQVLKVTPIAYEEDFPFPYNNFVFAVHINRESTPSKETLRAKQPGCQTIPVDEETFICRIPNPLSGYNDKVRVQNEVAALSLAREALQPSLLSHLVPRVYGWASAENGGYGWILQQYMSGTGPLAEFSSWSEEDKANILDQMADVLACLQRFQLPSTIDRYGGVGFDAEGNYVNTALSMYDAGPFETYPELLRATITSKLIKADGDSRVRGWRDNGIRARLDEFLNRGLPTLLQGVASLDKVLVHADFSLDNILYDQSSKKLTAIFDFDFAHISSVADEFFRSLGHDIGRFPCIRDEIPEELQLHQAMLHGFPQPLPTNTTDEVDWIAAKAWDDAIAVRGVQRPATLPSMDLVSDLFWLSSRILPFRLCNEVVVGNSTEEQLALRKTDGEALLSKFLSDYGF</sequence>
<evidence type="ECO:0000259" key="1">
    <source>
        <dbReference type="Pfam" id="PF01636"/>
    </source>
</evidence>
<dbReference type="HOGENOM" id="CLU_046553_0_0_1"/>
<organism evidence="2 3">
    <name type="scientific">Sphaerulina musiva (strain SO2202)</name>
    <name type="common">Poplar stem canker fungus</name>
    <name type="synonym">Septoria musiva</name>
    <dbReference type="NCBI Taxonomy" id="692275"/>
    <lineage>
        <taxon>Eukaryota</taxon>
        <taxon>Fungi</taxon>
        <taxon>Dikarya</taxon>
        <taxon>Ascomycota</taxon>
        <taxon>Pezizomycotina</taxon>
        <taxon>Dothideomycetes</taxon>
        <taxon>Dothideomycetidae</taxon>
        <taxon>Mycosphaerellales</taxon>
        <taxon>Mycosphaerellaceae</taxon>
        <taxon>Sphaerulina</taxon>
    </lineage>
</organism>
<feature type="domain" description="Aminoglycoside phosphotransferase" evidence="1">
    <location>
        <begin position="84"/>
        <end position="314"/>
    </location>
</feature>
<evidence type="ECO:0000313" key="2">
    <source>
        <dbReference type="EMBL" id="EMF10593.1"/>
    </source>
</evidence>
<name>N1QHG1_SPHMS</name>
<dbReference type="InterPro" id="IPR051678">
    <property type="entry name" value="AGP_Transferase"/>
</dbReference>
<dbReference type="SUPFAM" id="SSF56112">
    <property type="entry name" value="Protein kinase-like (PK-like)"/>
    <property type="match status" value="1"/>
</dbReference>
<dbReference type="RefSeq" id="XP_016758714.1">
    <property type="nucleotide sequence ID" value="XM_016907751.1"/>
</dbReference>
<dbReference type="AlphaFoldDB" id="N1QHG1"/>
<dbReference type="OrthoDB" id="2831558at2759"/>
<gene>
    <name evidence="2" type="ORF">SEPMUDRAFT_157771</name>
</gene>
<dbReference type="Proteomes" id="UP000016931">
    <property type="component" value="Unassembled WGS sequence"/>
</dbReference>
<dbReference type="InterPro" id="IPR002575">
    <property type="entry name" value="Aminoglycoside_PTrfase"/>
</dbReference>
<protein>
    <recommendedName>
        <fullName evidence="1">Aminoglycoside phosphotransferase domain-containing protein</fullName>
    </recommendedName>
</protein>
<dbReference type="PANTHER" id="PTHR21310:SF13">
    <property type="entry name" value="AMINOGLYCOSIDE PHOSPHOTRANSFERASE DOMAIN-CONTAINING PROTEIN"/>
    <property type="match status" value="1"/>
</dbReference>
<keyword evidence="3" id="KW-1185">Reference proteome</keyword>
<dbReference type="PANTHER" id="PTHR21310">
    <property type="entry name" value="AMINOGLYCOSIDE PHOSPHOTRANSFERASE-RELATED-RELATED"/>
    <property type="match status" value="1"/>
</dbReference>
<proteinExistence type="predicted"/>
<dbReference type="OMA" id="ELGPCPY"/>
<accession>N1QHG1</accession>
<dbReference type="Gene3D" id="3.90.1200.10">
    <property type="match status" value="1"/>
</dbReference>
<dbReference type="eggNOG" id="ENOG502SIZM">
    <property type="taxonomic scope" value="Eukaryota"/>
</dbReference>